<protein>
    <submittedName>
        <fullName evidence="3">Ldh family oxidoreductase</fullName>
    </submittedName>
</protein>
<dbReference type="GO" id="GO:0016491">
    <property type="term" value="F:oxidoreductase activity"/>
    <property type="evidence" value="ECO:0007669"/>
    <property type="project" value="UniProtKB-KW"/>
</dbReference>
<evidence type="ECO:0000256" key="1">
    <source>
        <dbReference type="ARBA" id="ARBA00006056"/>
    </source>
</evidence>
<keyword evidence="2" id="KW-0560">Oxidoreductase</keyword>
<sequence>MGYQISQITGGLVNGTTTVSADWLRAAVGSVFRGVGFSADASAQVADSLVEADMCGVASHGTMLLPMYVERLRSGSVSRHERAEVVADTGAVAVLDGRHALGQLTGRQAMDLAVDKAKQFGIGAVTVRHAFHFGRAASYAQQAAAAGCIGLATSNTRPLMPAVGGAEPVVGNNPVAVGVPADDADHAVTLDMALSEAALGKIRMAEAEGRTIPDTWASDADGVPTTDPTAAIAGMLLPTGGPKGFGLALVVDMLTGVLSGGAFGQAVQGLYKDTGTPNDCAHFFLAIDPEAFGGGFAQRATALGEEVLRSRPRPGVERVLLPGQPEEARRRRAETAGITLEGSVLEGLRRVADLVGAQLPAADETDLIEEESNVR</sequence>
<gene>
    <name evidence="3" type="ORF">FJ693_04595</name>
</gene>
<dbReference type="PANTHER" id="PTHR11091:SF0">
    <property type="entry name" value="MALATE DEHYDROGENASE"/>
    <property type="match status" value="1"/>
</dbReference>
<dbReference type="Gene3D" id="1.10.1530.10">
    <property type="match status" value="1"/>
</dbReference>
<dbReference type="AlphaFoldDB" id="A0A552WUW0"/>
<reference evidence="3 4" key="1">
    <citation type="submission" date="2019-07" db="EMBL/GenBank/DDBJ databases">
        <title>Georgenia wutianyii sp. nov. and Georgenia *** sp. nov. isolated from plateau pika (Ochotona curzoniae) in the Qinghai-Tibet plateau of China.</title>
        <authorList>
            <person name="Tian Z."/>
        </authorList>
    </citation>
    <scope>NUCLEOTIDE SEQUENCE [LARGE SCALE GENOMIC DNA]</scope>
    <source>
        <strain evidence="3 4">Z446</strain>
    </source>
</reference>
<proteinExistence type="inferred from homology"/>
<name>A0A552WUW0_9MICO</name>
<evidence type="ECO:0000313" key="4">
    <source>
        <dbReference type="Proteomes" id="UP000318693"/>
    </source>
</evidence>
<dbReference type="InterPro" id="IPR003767">
    <property type="entry name" value="Malate/L-lactate_DH-like"/>
</dbReference>
<organism evidence="3 4">
    <name type="scientific">Georgenia yuyongxinii</name>
    <dbReference type="NCBI Taxonomy" id="2589797"/>
    <lineage>
        <taxon>Bacteria</taxon>
        <taxon>Bacillati</taxon>
        <taxon>Actinomycetota</taxon>
        <taxon>Actinomycetes</taxon>
        <taxon>Micrococcales</taxon>
        <taxon>Bogoriellaceae</taxon>
        <taxon>Georgenia</taxon>
    </lineage>
</organism>
<dbReference type="EMBL" id="VJXR01000008">
    <property type="protein sequence ID" value="TRW46641.1"/>
    <property type="molecule type" value="Genomic_DNA"/>
</dbReference>
<accession>A0A552WUW0</accession>
<comment type="similarity">
    <text evidence="1">Belongs to the LDH2/MDH2 oxidoreductase family.</text>
</comment>
<comment type="caution">
    <text evidence="3">The sequence shown here is derived from an EMBL/GenBank/DDBJ whole genome shotgun (WGS) entry which is preliminary data.</text>
</comment>
<keyword evidence="4" id="KW-1185">Reference proteome</keyword>
<dbReference type="InterPro" id="IPR043143">
    <property type="entry name" value="Mal/L-sulf/L-lact_DH-like_NADP"/>
</dbReference>
<dbReference type="PANTHER" id="PTHR11091">
    <property type="entry name" value="OXIDOREDUCTASE-RELATED"/>
    <property type="match status" value="1"/>
</dbReference>
<dbReference type="InterPro" id="IPR043144">
    <property type="entry name" value="Mal/L-sulf/L-lact_DH-like_ah"/>
</dbReference>
<dbReference type="Pfam" id="PF02615">
    <property type="entry name" value="Ldh_2"/>
    <property type="match status" value="1"/>
</dbReference>
<dbReference type="Gene3D" id="3.30.1370.60">
    <property type="entry name" value="Hypothetical oxidoreductase yiak, domain 2"/>
    <property type="match status" value="1"/>
</dbReference>
<dbReference type="SUPFAM" id="SSF89733">
    <property type="entry name" value="L-sulfolactate dehydrogenase-like"/>
    <property type="match status" value="1"/>
</dbReference>
<dbReference type="InterPro" id="IPR036111">
    <property type="entry name" value="Mal/L-sulfo/L-lacto_DH-like_sf"/>
</dbReference>
<evidence type="ECO:0000256" key="2">
    <source>
        <dbReference type="ARBA" id="ARBA00023002"/>
    </source>
</evidence>
<evidence type="ECO:0000313" key="3">
    <source>
        <dbReference type="EMBL" id="TRW46641.1"/>
    </source>
</evidence>
<dbReference type="Proteomes" id="UP000318693">
    <property type="component" value="Unassembled WGS sequence"/>
</dbReference>